<feature type="transmembrane region" description="Helical" evidence="6">
    <location>
        <begin position="175"/>
        <end position="193"/>
    </location>
</feature>
<evidence type="ECO:0000313" key="9">
    <source>
        <dbReference type="Proteomes" id="UP000789390"/>
    </source>
</evidence>
<evidence type="ECO:0000256" key="6">
    <source>
        <dbReference type="SAM" id="Phobius"/>
    </source>
</evidence>
<dbReference type="GO" id="GO:0015189">
    <property type="term" value="F:L-lysine transmembrane transporter activity"/>
    <property type="evidence" value="ECO:0007669"/>
    <property type="project" value="TreeGrafter"/>
</dbReference>
<evidence type="ECO:0000256" key="1">
    <source>
        <dbReference type="ARBA" id="ARBA00004141"/>
    </source>
</evidence>
<gene>
    <name evidence="8" type="ORF">DGAL_LOCUS3705</name>
</gene>
<dbReference type="InterPro" id="IPR029485">
    <property type="entry name" value="CAT_C"/>
</dbReference>
<dbReference type="InterPro" id="IPR002293">
    <property type="entry name" value="AA/rel_permease1"/>
</dbReference>
<dbReference type="Gene3D" id="1.20.1740.10">
    <property type="entry name" value="Amino acid/polyamine transporter I"/>
    <property type="match status" value="1"/>
</dbReference>
<dbReference type="PANTHER" id="PTHR43243">
    <property type="entry name" value="INNER MEMBRANE TRANSPORTER YGJI-RELATED"/>
    <property type="match status" value="1"/>
</dbReference>
<sequence>MADLKKLSVKNTFSRWARRKTYGLEEADPNAGHGGGGLAKVLNTFDLTLLGVGSTLGVGIYVLAGSVALDTAGPAVCISFMVAAIASAFAAMSYRIRGSSTESFLKVYIYTYVTVGASSTALVLKWRILLTPESLISTASVARAFSANLDALTNNTMSNAFLETFPLNSPTLSPYVDFFCMAITLALAVLLALGVRSSAIFTNVFTFVNITIVIFVIIGGSINADPKNWKIPAEEVPEGYGKGGFFPYGFSGVMAGAAKCFFAFVGFDSIASTGEEAKNAKKSIPFSINLTLLIVFFAYFGVSTVITLMWPYYLQDPNIPLVYAFEQIGWDIAAKTISIGSLFGLAASLLGAMIPLPRVIYAIAKDGLMFRFLAKINPKFQTPVIATAVSGVLAAILGSIFDLDSLVDMMSIGTLLAYTLVAISVLILRYEAAEVDTLERNGEVDKESRMPWQRLPTKQSSRKALFSTIAYCIFALILCGMFVLLEDNTSPWVLFGVGISFGPMMMLVIYLVMLPRSQVPLYFKVPGVPIVPCLSVIINTYLMLKLNSATWIRFGIWMAIVSWIIIEICVARPVVGFALYFCYGMWNSSEEYVRKGKVPPGGTTPLPDKPTINAVASAAVTASVGIVPDPTNQKMPLARIVSRAVPMTSLDDDDDLYSKPQVHDSHQSKENDDTFALAFLKSHKEAQEIFDKARLEREQAAFMVAILQSHELTEQVFHQLRNEKEVEQLEMQKNMAALAQQAARLHENLEQIFANIGKEAQLSVPESEVVPSSPRPAGPLGALMKELKTKTTVIDPTEMSEDDISGKEESTSASIPVPGIIVATTLEESPVNANPSVTLDSEPQGTTRKISDSNNLMLDELKKVFNSALNGKPSEGNKDDVSAEDINIVPSAVAQRRESHGLVAQNDSGVPEAH</sequence>
<feature type="transmembrane region" description="Helical" evidence="6">
    <location>
        <begin position="288"/>
        <end position="312"/>
    </location>
</feature>
<name>A0A8J2RR49_9CRUS</name>
<comment type="subcellular location">
    <subcellularLocation>
        <location evidence="1">Membrane</location>
        <topology evidence="1">Multi-pass membrane protein</topology>
    </subcellularLocation>
</comment>
<dbReference type="GO" id="GO:0061459">
    <property type="term" value="F:L-arginine transmembrane transporter activity"/>
    <property type="evidence" value="ECO:0007669"/>
    <property type="project" value="TreeGrafter"/>
</dbReference>
<keyword evidence="4 6" id="KW-0472">Membrane</keyword>
<feature type="transmembrane region" description="Helical" evidence="6">
    <location>
        <begin position="491"/>
        <end position="514"/>
    </location>
</feature>
<keyword evidence="9" id="KW-1185">Reference proteome</keyword>
<dbReference type="EMBL" id="CAKKLH010000057">
    <property type="protein sequence ID" value="CAH0101374.1"/>
    <property type="molecule type" value="Genomic_DNA"/>
</dbReference>
<feature type="transmembrane region" description="Helical" evidence="6">
    <location>
        <begin position="107"/>
        <end position="128"/>
    </location>
</feature>
<evidence type="ECO:0000256" key="2">
    <source>
        <dbReference type="ARBA" id="ARBA00022692"/>
    </source>
</evidence>
<feature type="transmembrane region" description="Helical" evidence="6">
    <location>
        <begin position="409"/>
        <end position="430"/>
    </location>
</feature>
<feature type="region of interest" description="Disordered" evidence="5">
    <location>
        <begin position="651"/>
        <end position="670"/>
    </location>
</feature>
<feature type="region of interest" description="Disordered" evidence="5">
    <location>
        <begin position="831"/>
        <end position="850"/>
    </location>
</feature>
<feature type="transmembrane region" description="Helical" evidence="6">
    <location>
        <begin position="556"/>
        <end position="586"/>
    </location>
</feature>
<evidence type="ECO:0000256" key="4">
    <source>
        <dbReference type="ARBA" id="ARBA00023136"/>
    </source>
</evidence>
<feature type="transmembrane region" description="Helical" evidence="6">
    <location>
        <begin position="245"/>
        <end position="267"/>
    </location>
</feature>
<dbReference type="PANTHER" id="PTHR43243:SF105">
    <property type="entry name" value="CATIONIC AMINO ACID TRANSPORTER C-TERMINAL DOMAIN-CONTAINING PROTEIN"/>
    <property type="match status" value="1"/>
</dbReference>
<evidence type="ECO:0000259" key="7">
    <source>
        <dbReference type="Pfam" id="PF13906"/>
    </source>
</evidence>
<feature type="transmembrane region" description="Helical" evidence="6">
    <location>
        <begin position="47"/>
        <end position="67"/>
    </location>
</feature>
<accession>A0A8J2RR49</accession>
<proteinExistence type="predicted"/>
<organism evidence="8 9">
    <name type="scientific">Daphnia galeata</name>
    <dbReference type="NCBI Taxonomy" id="27404"/>
    <lineage>
        <taxon>Eukaryota</taxon>
        <taxon>Metazoa</taxon>
        <taxon>Ecdysozoa</taxon>
        <taxon>Arthropoda</taxon>
        <taxon>Crustacea</taxon>
        <taxon>Branchiopoda</taxon>
        <taxon>Diplostraca</taxon>
        <taxon>Cladocera</taxon>
        <taxon>Anomopoda</taxon>
        <taxon>Daphniidae</taxon>
        <taxon>Daphnia</taxon>
    </lineage>
</organism>
<dbReference type="AlphaFoldDB" id="A0A8J2RR49"/>
<keyword evidence="3 6" id="KW-1133">Transmembrane helix</keyword>
<feature type="transmembrane region" description="Helical" evidence="6">
    <location>
        <begin position="464"/>
        <end position="485"/>
    </location>
</feature>
<feature type="transmembrane region" description="Helical" evidence="6">
    <location>
        <begin position="200"/>
        <end position="222"/>
    </location>
</feature>
<feature type="domain" description="Cationic amino acid transporter C-terminal" evidence="7">
    <location>
        <begin position="523"/>
        <end position="588"/>
    </location>
</feature>
<dbReference type="GO" id="GO:0000064">
    <property type="term" value="F:L-ornithine transmembrane transporter activity"/>
    <property type="evidence" value="ECO:0007669"/>
    <property type="project" value="TreeGrafter"/>
</dbReference>
<feature type="region of interest" description="Disordered" evidence="5">
    <location>
        <begin position="892"/>
        <end position="914"/>
    </location>
</feature>
<feature type="compositionally biased region" description="Basic and acidic residues" evidence="5">
    <location>
        <begin position="661"/>
        <end position="670"/>
    </location>
</feature>
<keyword evidence="2 6" id="KW-0812">Transmembrane</keyword>
<evidence type="ECO:0000313" key="8">
    <source>
        <dbReference type="EMBL" id="CAH0101374.1"/>
    </source>
</evidence>
<dbReference type="OrthoDB" id="5982228at2759"/>
<evidence type="ECO:0000256" key="5">
    <source>
        <dbReference type="SAM" id="MobiDB-lite"/>
    </source>
</evidence>
<feature type="transmembrane region" description="Helical" evidence="6">
    <location>
        <begin position="332"/>
        <end position="361"/>
    </location>
</feature>
<protein>
    <recommendedName>
        <fullName evidence="7">Cationic amino acid transporter C-terminal domain-containing protein</fullName>
    </recommendedName>
</protein>
<feature type="transmembrane region" description="Helical" evidence="6">
    <location>
        <begin position="382"/>
        <end position="403"/>
    </location>
</feature>
<reference evidence="8" key="1">
    <citation type="submission" date="2021-11" db="EMBL/GenBank/DDBJ databases">
        <authorList>
            <person name="Schell T."/>
        </authorList>
    </citation>
    <scope>NUCLEOTIDE SEQUENCE</scope>
    <source>
        <strain evidence="8">M5</strain>
    </source>
</reference>
<comment type="caution">
    <text evidence="8">The sequence shown here is derived from an EMBL/GenBank/DDBJ whole genome shotgun (WGS) entry which is preliminary data.</text>
</comment>
<dbReference type="Pfam" id="PF13906">
    <property type="entry name" value="AA_permease_C"/>
    <property type="match status" value="1"/>
</dbReference>
<dbReference type="GO" id="GO:0005886">
    <property type="term" value="C:plasma membrane"/>
    <property type="evidence" value="ECO:0007669"/>
    <property type="project" value="TreeGrafter"/>
</dbReference>
<dbReference type="Proteomes" id="UP000789390">
    <property type="component" value="Unassembled WGS sequence"/>
</dbReference>
<feature type="transmembrane region" description="Helical" evidence="6">
    <location>
        <begin position="521"/>
        <end position="544"/>
    </location>
</feature>
<dbReference type="GO" id="GO:0097638">
    <property type="term" value="P:L-arginine import across plasma membrane"/>
    <property type="evidence" value="ECO:0007669"/>
    <property type="project" value="TreeGrafter"/>
</dbReference>
<feature type="transmembrane region" description="Helical" evidence="6">
    <location>
        <begin position="73"/>
        <end position="95"/>
    </location>
</feature>
<dbReference type="Pfam" id="PF13520">
    <property type="entry name" value="AA_permease_2"/>
    <property type="match status" value="1"/>
</dbReference>
<evidence type="ECO:0000256" key="3">
    <source>
        <dbReference type="ARBA" id="ARBA00022989"/>
    </source>
</evidence>